<evidence type="ECO:0000256" key="1">
    <source>
        <dbReference type="SAM" id="MobiDB-lite"/>
    </source>
</evidence>
<dbReference type="Proteomes" id="UP000184267">
    <property type="component" value="Unassembled WGS sequence"/>
</dbReference>
<evidence type="ECO:0000313" key="3">
    <source>
        <dbReference type="Proteomes" id="UP000184267"/>
    </source>
</evidence>
<accession>A0A1M2W829</accession>
<sequence>MQDHCDRQRRTNAPWDPGAGKSRRVSIPDHPVVDLSGEFALTERFVDTSLSNGIVLTVPSNDHSSNDIEPSRSYPRAQADHLAGTYCPMASEVSQAVRQGQCAFVPDASVRELAMALMRKYDSCTDGRGNAGGPRHWNSSDRSKFSRHLSKTVIWFPAH</sequence>
<protein>
    <submittedName>
        <fullName evidence="2">Uncharacterized protein</fullName>
    </submittedName>
</protein>
<name>A0A1M2W829_TRAPU</name>
<feature type="region of interest" description="Disordered" evidence="1">
    <location>
        <begin position="1"/>
        <end position="27"/>
    </location>
</feature>
<gene>
    <name evidence="2" type="ORF">TRAPUB_11714</name>
</gene>
<proteinExistence type="predicted"/>
<organism evidence="2 3">
    <name type="scientific">Trametes pubescens</name>
    <name type="common">White-rot fungus</name>
    <dbReference type="NCBI Taxonomy" id="154538"/>
    <lineage>
        <taxon>Eukaryota</taxon>
        <taxon>Fungi</taxon>
        <taxon>Dikarya</taxon>
        <taxon>Basidiomycota</taxon>
        <taxon>Agaricomycotina</taxon>
        <taxon>Agaricomycetes</taxon>
        <taxon>Polyporales</taxon>
        <taxon>Polyporaceae</taxon>
        <taxon>Trametes</taxon>
    </lineage>
</organism>
<keyword evidence="3" id="KW-1185">Reference proteome</keyword>
<dbReference type="AlphaFoldDB" id="A0A1M2W829"/>
<dbReference type="EMBL" id="MNAD01000005">
    <property type="protein sequence ID" value="OJT15989.1"/>
    <property type="molecule type" value="Genomic_DNA"/>
</dbReference>
<reference evidence="2 3" key="1">
    <citation type="submission" date="2016-10" db="EMBL/GenBank/DDBJ databases">
        <title>Genome sequence of the basidiomycete white-rot fungus Trametes pubescens.</title>
        <authorList>
            <person name="Makela M.R."/>
            <person name="Granchi Z."/>
            <person name="Peng M."/>
            <person name="De Vries R.P."/>
            <person name="Grigoriev I."/>
            <person name="Riley R."/>
            <person name="Hilden K."/>
        </authorList>
    </citation>
    <scope>NUCLEOTIDE SEQUENCE [LARGE SCALE GENOMIC DNA]</scope>
    <source>
        <strain evidence="2 3">FBCC735</strain>
    </source>
</reference>
<evidence type="ECO:0000313" key="2">
    <source>
        <dbReference type="EMBL" id="OJT15989.1"/>
    </source>
</evidence>
<comment type="caution">
    <text evidence="2">The sequence shown here is derived from an EMBL/GenBank/DDBJ whole genome shotgun (WGS) entry which is preliminary data.</text>
</comment>